<dbReference type="Gene3D" id="3.80.10.10">
    <property type="entry name" value="Ribonuclease Inhibitor"/>
    <property type="match status" value="1"/>
</dbReference>
<name>A0A8S0VZZ3_CYCAE</name>
<dbReference type="AlphaFoldDB" id="A0A8S0VZZ3"/>
<comment type="caution">
    <text evidence="1">The sequence shown here is derived from an EMBL/GenBank/DDBJ whole genome shotgun (WGS) entry which is preliminary data.</text>
</comment>
<dbReference type="OrthoDB" id="10301799at2759"/>
<evidence type="ECO:0000313" key="1">
    <source>
        <dbReference type="EMBL" id="CAA7269414.1"/>
    </source>
</evidence>
<proteinExistence type="predicted"/>
<dbReference type="InterPro" id="IPR032675">
    <property type="entry name" value="LRR_dom_sf"/>
</dbReference>
<protein>
    <submittedName>
        <fullName evidence="1">Uncharacterized protein</fullName>
    </submittedName>
</protein>
<reference evidence="1 2" key="1">
    <citation type="submission" date="2020-01" db="EMBL/GenBank/DDBJ databases">
        <authorList>
            <person name="Gupta K D."/>
        </authorList>
    </citation>
    <scope>NUCLEOTIDE SEQUENCE [LARGE SCALE GENOMIC DNA]</scope>
</reference>
<accession>A0A8S0VZZ3</accession>
<dbReference type="Proteomes" id="UP000467700">
    <property type="component" value="Unassembled WGS sequence"/>
</dbReference>
<sequence>MVPKRMKLAHPAPEGLSPARIALIESINKDCKMLQLPVEILMEIFSWFSDEITPETSGYHNKASREGRRTDQEHATRSLARTCAIWRYLLLERCWKEVNHRQMFSMFKASEHMKPAVFAEGLYFAKHVRTLRIEFVKDNAINALLVAALKAMTNLHTFHLLSPEYYYGSTDSQYTTPFNGQAFPQVRNLIVPLYALDILKCFPKITKISAGCWNEDIRPYNVLGKHCKDIEELEGFTATGVTVRRLVRLLPNLRSLKLDLFYFRPLFLDLLRSLSSLKQLNHIGIRTHHQDFEKVKADPDLVNVLRVAKESLKGNKATGSKTVGFFHERWDYIQARDVRWDETIIVGLEHQ</sequence>
<evidence type="ECO:0000313" key="2">
    <source>
        <dbReference type="Proteomes" id="UP000467700"/>
    </source>
</evidence>
<keyword evidence="2" id="KW-1185">Reference proteome</keyword>
<gene>
    <name evidence="1" type="ORF">AAE3_LOCUS11670</name>
</gene>
<dbReference type="EMBL" id="CACVBS010000078">
    <property type="protein sequence ID" value="CAA7269414.1"/>
    <property type="molecule type" value="Genomic_DNA"/>
</dbReference>
<organism evidence="1 2">
    <name type="scientific">Cyclocybe aegerita</name>
    <name type="common">Black poplar mushroom</name>
    <name type="synonym">Agrocybe aegerita</name>
    <dbReference type="NCBI Taxonomy" id="1973307"/>
    <lineage>
        <taxon>Eukaryota</taxon>
        <taxon>Fungi</taxon>
        <taxon>Dikarya</taxon>
        <taxon>Basidiomycota</taxon>
        <taxon>Agaricomycotina</taxon>
        <taxon>Agaricomycetes</taxon>
        <taxon>Agaricomycetidae</taxon>
        <taxon>Agaricales</taxon>
        <taxon>Agaricineae</taxon>
        <taxon>Bolbitiaceae</taxon>
        <taxon>Cyclocybe</taxon>
    </lineage>
</organism>